<feature type="domain" description="Uncharacterised protein YqbF N-terminal" evidence="1">
    <location>
        <begin position="7"/>
        <end position="48"/>
    </location>
</feature>
<reference evidence="4 5" key="1">
    <citation type="submission" date="2017-09" db="EMBL/GenBank/DDBJ databases">
        <title>Large-scale bioinformatics analysis of Bacillus genomes uncovers conserved roles of natural products in bacterial physiology.</title>
        <authorList>
            <consortium name="Agbiome Team Llc"/>
            <person name="Bleich R.M."/>
            <person name="Grubbs K.J."/>
            <person name="Santa Maria K.C."/>
            <person name="Allen S.E."/>
            <person name="Farag S."/>
            <person name="Shank E.A."/>
            <person name="Bowers A."/>
        </authorList>
    </citation>
    <scope>NUCLEOTIDE SEQUENCE [LARGE SCALE GENOMIC DNA]</scope>
    <source>
        <strain evidence="3 5">AFS070861</strain>
        <strain evidence="2 4">AFS092789</strain>
    </source>
</reference>
<dbReference type="RefSeq" id="WP_000691127.1">
    <property type="nucleotide sequence ID" value="NZ_CP029455.1"/>
</dbReference>
<evidence type="ECO:0000313" key="3">
    <source>
        <dbReference type="EMBL" id="PFQ47807.1"/>
    </source>
</evidence>
<accession>A0A2B8VV37</accession>
<dbReference type="Proteomes" id="UP000219922">
    <property type="component" value="Unassembled WGS sequence"/>
</dbReference>
<organism evidence="3 5">
    <name type="scientific">Bacillus cereus</name>
    <dbReference type="NCBI Taxonomy" id="1396"/>
    <lineage>
        <taxon>Bacteria</taxon>
        <taxon>Bacillati</taxon>
        <taxon>Bacillota</taxon>
        <taxon>Bacilli</taxon>
        <taxon>Bacillales</taxon>
        <taxon>Bacillaceae</taxon>
        <taxon>Bacillus</taxon>
        <taxon>Bacillus cereus group</taxon>
    </lineage>
</organism>
<protein>
    <recommendedName>
        <fullName evidence="1">Uncharacterized protein YqbF N-terminal domain-containing protein</fullName>
    </recommendedName>
</protein>
<dbReference type="EMBL" id="NVAP01000019">
    <property type="protein sequence ID" value="PFQ47807.1"/>
    <property type="molecule type" value="Genomic_DNA"/>
</dbReference>
<dbReference type="InterPro" id="IPR027926">
    <property type="entry name" value="YqbF_N"/>
</dbReference>
<sequence>MKIIELKLGGTYTAYGYTFFNGVKEKVANEKANYLLSTGHFKLIDSIEVKKKEK</sequence>
<evidence type="ECO:0000313" key="4">
    <source>
        <dbReference type="Proteomes" id="UP000219922"/>
    </source>
</evidence>
<name>A0A2B8VV37_BACCE</name>
<dbReference type="Proteomes" id="UP000224386">
    <property type="component" value="Unassembled WGS sequence"/>
</dbReference>
<comment type="caution">
    <text evidence="3">The sequence shown here is derived from an EMBL/GenBank/DDBJ whole genome shotgun (WGS) entry which is preliminary data.</text>
</comment>
<proteinExistence type="predicted"/>
<dbReference type="AlphaFoldDB" id="A0A2B8VV37"/>
<gene>
    <name evidence="3" type="ORF">COK05_08665</name>
    <name evidence="2" type="ORF">CON36_25695</name>
</gene>
<dbReference type="Pfam" id="PF14553">
    <property type="entry name" value="YqbF"/>
    <property type="match status" value="1"/>
</dbReference>
<dbReference type="EMBL" id="NVMX01000046">
    <property type="protein sequence ID" value="PDZ95949.1"/>
    <property type="molecule type" value="Genomic_DNA"/>
</dbReference>
<evidence type="ECO:0000313" key="2">
    <source>
        <dbReference type="EMBL" id="PDZ95949.1"/>
    </source>
</evidence>
<evidence type="ECO:0000313" key="5">
    <source>
        <dbReference type="Proteomes" id="UP000224386"/>
    </source>
</evidence>
<dbReference type="SUPFAM" id="SSF160059">
    <property type="entry name" value="PriA/YqbF domain"/>
    <property type="match status" value="1"/>
</dbReference>
<evidence type="ECO:0000259" key="1">
    <source>
        <dbReference type="Pfam" id="PF14553"/>
    </source>
</evidence>